<evidence type="ECO:0000313" key="2">
    <source>
        <dbReference type="EMBL" id="KAL2534923.1"/>
    </source>
</evidence>
<protein>
    <submittedName>
        <fullName evidence="2">Calmodulin-binding protein 25-like</fullName>
    </submittedName>
</protein>
<reference evidence="3" key="1">
    <citation type="submission" date="2024-07" db="EMBL/GenBank/DDBJ databases">
        <title>Two chromosome-level genome assemblies of Korean endemic species Abeliophyllum distichum and Forsythia ovata (Oleaceae).</title>
        <authorList>
            <person name="Jang H."/>
        </authorList>
    </citation>
    <scope>NUCLEOTIDE SEQUENCE [LARGE SCALE GENOMIC DNA]</scope>
</reference>
<organism evidence="2 3">
    <name type="scientific">Abeliophyllum distichum</name>
    <dbReference type="NCBI Taxonomy" id="126358"/>
    <lineage>
        <taxon>Eukaryota</taxon>
        <taxon>Viridiplantae</taxon>
        <taxon>Streptophyta</taxon>
        <taxon>Embryophyta</taxon>
        <taxon>Tracheophyta</taxon>
        <taxon>Spermatophyta</taxon>
        <taxon>Magnoliopsida</taxon>
        <taxon>eudicotyledons</taxon>
        <taxon>Gunneridae</taxon>
        <taxon>Pentapetalae</taxon>
        <taxon>asterids</taxon>
        <taxon>lamiids</taxon>
        <taxon>Lamiales</taxon>
        <taxon>Oleaceae</taxon>
        <taxon>Forsythieae</taxon>
        <taxon>Abeliophyllum</taxon>
    </lineage>
</organism>
<proteinExistence type="predicted"/>
<dbReference type="AlphaFoldDB" id="A0ABD1VDJ7"/>
<dbReference type="EMBL" id="JBFOLK010000002">
    <property type="protein sequence ID" value="KAL2534923.1"/>
    <property type="molecule type" value="Genomic_DNA"/>
</dbReference>
<dbReference type="Proteomes" id="UP001604336">
    <property type="component" value="Unassembled WGS sequence"/>
</dbReference>
<sequence length="116" mass="12652">MASSENFVTVEQPWMFRQSFADSRVSDFYTKENETLTKALQMSFTGGVAAAAAAAADTEASLLVKPETVTFQTPTISGGSESEATGFETSDRRVDSEDYQTEIACDERCNDDVHNC</sequence>
<gene>
    <name evidence="2" type="ORF">Adt_08274</name>
</gene>
<keyword evidence="3" id="KW-1185">Reference proteome</keyword>
<comment type="caution">
    <text evidence="2">The sequence shown here is derived from an EMBL/GenBank/DDBJ whole genome shotgun (WGS) entry which is preliminary data.</text>
</comment>
<name>A0ABD1VDJ7_9LAMI</name>
<feature type="region of interest" description="Disordered" evidence="1">
    <location>
        <begin position="72"/>
        <end position="98"/>
    </location>
</feature>
<feature type="compositionally biased region" description="Polar residues" evidence="1">
    <location>
        <begin position="72"/>
        <end position="83"/>
    </location>
</feature>
<accession>A0ABD1VDJ7</accession>
<evidence type="ECO:0000256" key="1">
    <source>
        <dbReference type="SAM" id="MobiDB-lite"/>
    </source>
</evidence>
<evidence type="ECO:0000313" key="3">
    <source>
        <dbReference type="Proteomes" id="UP001604336"/>
    </source>
</evidence>